<dbReference type="Proteomes" id="UP001479436">
    <property type="component" value="Unassembled WGS sequence"/>
</dbReference>
<reference evidence="1 2" key="1">
    <citation type="submission" date="2023-04" db="EMBL/GenBank/DDBJ databases">
        <title>Genome of Basidiobolus ranarum AG-B5.</title>
        <authorList>
            <person name="Stajich J.E."/>
            <person name="Carter-House D."/>
            <person name="Gryganskyi A."/>
        </authorList>
    </citation>
    <scope>NUCLEOTIDE SEQUENCE [LARGE SCALE GENOMIC DNA]</scope>
    <source>
        <strain evidence="1 2">AG-B5</strain>
    </source>
</reference>
<evidence type="ECO:0000313" key="2">
    <source>
        <dbReference type="Proteomes" id="UP001479436"/>
    </source>
</evidence>
<gene>
    <name evidence="1" type="ORF">K7432_014176</name>
</gene>
<proteinExistence type="predicted"/>
<sequence length="152" mass="17247">GDFQVLPSGALRQAKFLNTVIHEALFLFPPEAATIHRCTTEQCTIEGFVLPANVEVLMPFYSLNQRIMDDQGHKGYYPMRFVEDPKLSSRFFAFSKFSRSCIGQEFAIIELRQVISVMVHYFDLTIKTAGEISGLDGLMVKDFTMAAEKRIL</sequence>
<evidence type="ECO:0000313" key="1">
    <source>
        <dbReference type="EMBL" id="KAK9692825.1"/>
    </source>
</evidence>
<dbReference type="Gene3D" id="1.10.630.10">
    <property type="entry name" value="Cytochrome P450"/>
    <property type="match status" value="1"/>
</dbReference>
<protein>
    <recommendedName>
        <fullName evidence="3">Cytochrome P450</fullName>
    </recommendedName>
</protein>
<feature type="non-terminal residue" evidence="1">
    <location>
        <position position="1"/>
    </location>
</feature>
<dbReference type="PANTHER" id="PTHR24293">
    <property type="entry name" value="CYTOCHROME P450 FAMILY 46 SUBFAMILY A"/>
    <property type="match status" value="1"/>
</dbReference>
<name>A0ABR2VQM9_9FUNG</name>
<dbReference type="SUPFAM" id="SSF48264">
    <property type="entry name" value="Cytochrome P450"/>
    <property type="match status" value="1"/>
</dbReference>
<dbReference type="EMBL" id="JASJQH010008420">
    <property type="protein sequence ID" value="KAK9692825.1"/>
    <property type="molecule type" value="Genomic_DNA"/>
</dbReference>
<dbReference type="InterPro" id="IPR036396">
    <property type="entry name" value="Cyt_P450_sf"/>
</dbReference>
<dbReference type="PANTHER" id="PTHR24293:SF0">
    <property type="entry name" value="CYP46A1 PROTEIN-RELATED"/>
    <property type="match status" value="1"/>
</dbReference>
<keyword evidence="2" id="KW-1185">Reference proteome</keyword>
<organism evidence="1 2">
    <name type="scientific">Basidiobolus ranarum</name>
    <dbReference type="NCBI Taxonomy" id="34480"/>
    <lineage>
        <taxon>Eukaryota</taxon>
        <taxon>Fungi</taxon>
        <taxon>Fungi incertae sedis</taxon>
        <taxon>Zoopagomycota</taxon>
        <taxon>Entomophthoromycotina</taxon>
        <taxon>Basidiobolomycetes</taxon>
        <taxon>Basidiobolales</taxon>
        <taxon>Basidiobolaceae</taxon>
        <taxon>Basidiobolus</taxon>
    </lineage>
</organism>
<comment type="caution">
    <text evidence="1">The sequence shown here is derived from an EMBL/GenBank/DDBJ whole genome shotgun (WGS) entry which is preliminary data.</text>
</comment>
<dbReference type="Pfam" id="PF00067">
    <property type="entry name" value="p450"/>
    <property type="match status" value="1"/>
</dbReference>
<evidence type="ECO:0008006" key="3">
    <source>
        <dbReference type="Google" id="ProtNLM"/>
    </source>
</evidence>
<accession>A0ABR2VQM9</accession>
<dbReference type="InterPro" id="IPR039983">
    <property type="entry name" value="CYP46A1"/>
</dbReference>
<dbReference type="InterPro" id="IPR001128">
    <property type="entry name" value="Cyt_P450"/>
</dbReference>